<evidence type="ECO:0000259" key="2">
    <source>
        <dbReference type="Pfam" id="PF08450"/>
    </source>
</evidence>
<dbReference type="Gene3D" id="2.120.10.30">
    <property type="entry name" value="TolB, C-terminal domain"/>
    <property type="match status" value="1"/>
</dbReference>
<evidence type="ECO:0000313" key="4">
    <source>
        <dbReference type="Proteomes" id="UP001059617"/>
    </source>
</evidence>
<accession>A0ABY5W9A4</accession>
<dbReference type="RefSeq" id="WP_259865957.1">
    <property type="nucleotide sequence ID" value="NZ_BAAAST010000003.1"/>
</dbReference>
<dbReference type="Pfam" id="PF08450">
    <property type="entry name" value="SGL"/>
    <property type="match status" value="1"/>
</dbReference>
<organism evidence="3 4">
    <name type="scientific">Dactylosporangium fulvum</name>
    <dbReference type="NCBI Taxonomy" id="53359"/>
    <lineage>
        <taxon>Bacteria</taxon>
        <taxon>Bacillati</taxon>
        <taxon>Actinomycetota</taxon>
        <taxon>Actinomycetes</taxon>
        <taxon>Micromonosporales</taxon>
        <taxon>Micromonosporaceae</taxon>
        <taxon>Dactylosporangium</taxon>
    </lineage>
</organism>
<reference evidence="3" key="1">
    <citation type="submission" date="2021-04" db="EMBL/GenBank/DDBJ databases">
        <authorList>
            <person name="Hartkoorn R.C."/>
            <person name="Beaudoing E."/>
            <person name="Hot D."/>
        </authorList>
    </citation>
    <scope>NUCLEOTIDE SEQUENCE</scope>
    <source>
        <strain evidence="3">NRRL B-16292</strain>
    </source>
</reference>
<reference evidence="3" key="2">
    <citation type="submission" date="2022-09" db="EMBL/GenBank/DDBJ databases">
        <title>Biosynthetic gene clusters of Dactylosporangioum fulvum.</title>
        <authorList>
            <person name="Caradec T."/>
        </authorList>
    </citation>
    <scope>NUCLEOTIDE SEQUENCE</scope>
    <source>
        <strain evidence="3">NRRL B-16292</strain>
    </source>
</reference>
<proteinExistence type="inferred from homology"/>
<dbReference type="PRINTS" id="PR01790">
    <property type="entry name" value="SMP30FAMILY"/>
</dbReference>
<dbReference type="InterPro" id="IPR013658">
    <property type="entry name" value="SGL"/>
</dbReference>
<name>A0ABY5W9A4_9ACTN</name>
<protein>
    <submittedName>
        <fullName evidence="3">SMP-30/gluconolactonase/LRE family protein</fullName>
    </submittedName>
</protein>
<evidence type="ECO:0000313" key="3">
    <source>
        <dbReference type="EMBL" id="UWP86613.1"/>
    </source>
</evidence>
<dbReference type="PANTHER" id="PTHR10907">
    <property type="entry name" value="REGUCALCIN"/>
    <property type="match status" value="1"/>
</dbReference>
<dbReference type="InterPro" id="IPR011042">
    <property type="entry name" value="6-blade_b-propeller_TolB-like"/>
</dbReference>
<dbReference type="Proteomes" id="UP001059617">
    <property type="component" value="Chromosome"/>
</dbReference>
<dbReference type="InterPro" id="IPR005511">
    <property type="entry name" value="SMP-30"/>
</dbReference>
<keyword evidence="4" id="KW-1185">Reference proteome</keyword>
<sequence>MTTAGRDVDGRTADRGVTVQVANDRRCVLGEGPVWDPVRRRVMWVDISNGLILSGTLHDDGTVSTDDEVAVGGTVGAVAVSPSGEWVIAGTDGLLFRRPGGEIVAGPRIVDDATVRRLNDGKPDPAGDFVVGTLALDDAAAGLERLVRVDGAGLVHPIDDDLTLSNGLAWSRDGDVMYSVDTLRRVVYARQYRPGVGPTGARRDHLRFENGFPDGMCIDAEGCLWIAMWGLGEVRRYSPVGDLLSVVHVPAPHVSSVAFAGDDLNTLLITTATEDLDEADIVTYPMSGCLFTIKPGVRGLHQPLWNGVVATTPRKARSR</sequence>
<dbReference type="PANTHER" id="PTHR10907:SF47">
    <property type="entry name" value="REGUCALCIN"/>
    <property type="match status" value="1"/>
</dbReference>
<dbReference type="SUPFAM" id="SSF63829">
    <property type="entry name" value="Calcium-dependent phosphotriesterase"/>
    <property type="match status" value="1"/>
</dbReference>
<dbReference type="EMBL" id="CP073720">
    <property type="protein sequence ID" value="UWP86613.1"/>
    <property type="molecule type" value="Genomic_DNA"/>
</dbReference>
<feature type="domain" description="SMP-30/Gluconolactonase/LRE-like region" evidence="2">
    <location>
        <begin position="29"/>
        <end position="273"/>
    </location>
</feature>
<comment type="similarity">
    <text evidence="1">Belongs to the SMP-30/CGR1 family.</text>
</comment>
<evidence type="ECO:0000256" key="1">
    <source>
        <dbReference type="ARBA" id="ARBA00008853"/>
    </source>
</evidence>
<gene>
    <name evidence="3" type="ORF">Dfulv_21180</name>
</gene>